<dbReference type="SUPFAM" id="SSF55144">
    <property type="entry name" value="LigT-like"/>
    <property type="match status" value="1"/>
</dbReference>
<dbReference type="Gene3D" id="3.90.1140.10">
    <property type="entry name" value="Cyclic phosphodiesterase"/>
    <property type="match status" value="1"/>
</dbReference>
<name>A4U4H6_9PROT</name>
<dbReference type="InterPro" id="IPR009097">
    <property type="entry name" value="Cyclic_Pdiesterase"/>
</dbReference>
<sequence>MTTRYALYVIPEDGTALARLGEDWLSALPADLTAEARVYGFHATLKAPFRLSPGTTEDQLRAACATLASQSAVIDEAPPVLARLHGFYALRPGQDSAAIQALAAEAVRRLDSFRAPLNAGELAKRLAAPLSPRQRDLLEHWGYPYVFDEYRFHMTLTRRLDEAEAPMAEALLRPLVAEAEAEPLRIASICLMRQHDGGVFTLLQRFTLEGSCASSV</sequence>
<accession>A4U4H6</accession>
<proteinExistence type="predicted"/>
<dbReference type="Pfam" id="PF06299">
    <property type="entry name" value="DUF1045"/>
    <property type="match status" value="1"/>
</dbReference>
<organism evidence="1">
    <name type="scientific">Magnetospirillum gryphiswaldense</name>
    <dbReference type="NCBI Taxonomy" id="55518"/>
    <lineage>
        <taxon>Bacteria</taxon>
        <taxon>Pseudomonadati</taxon>
        <taxon>Pseudomonadota</taxon>
        <taxon>Alphaproteobacteria</taxon>
        <taxon>Rhodospirillales</taxon>
        <taxon>Rhodospirillaceae</taxon>
        <taxon>Magnetospirillum</taxon>
    </lineage>
</organism>
<dbReference type="InterPro" id="IPR009389">
    <property type="entry name" value="DUF1045"/>
</dbReference>
<dbReference type="EMBL" id="CU459003">
    <property type="protein sequence ID" value="CAM77783.1"/>
    <property type="molecule type" value="Genomic_DNA"/>
</dbReference>
<dbReference type="PIRSF" id="PIRSF033328">
    <property type="entry name" value="Phest_Mll4975"/>
    <property type="match status" value="1"/>
</dbReference>
<dbReference type="RefSeq" id="WP_106001179.1">
    <property type="nucleotide sequence ID" value="NZ_CP027527.1"/>
</dbReference>
<evidence type="ECO:0000313" key="1">
    <source>
        <dbReference type="EMBL" id="CAM77783.1"/>
    </source>
</evidence>
<reference evidence="1" key="1">
    <citation type="journal article" date="2007" name="J. Bacteriol.">
        <title>Comparative genome analysis of four magnetotactic bacteria reveals a complex set of group-specific genes implicated in magnetosome biomineralization and function.</title>
        <authorList>
            <person name="Richter M."/>
            <person name="Kube M."/>
            <person name="Bazylinski D.A."/>
            <person name="Lombardot T."/>
            <person name="Gloeckner F.O."/>
            <person name="Reinhardt R."/>
            <person name="Schueler D."/>
        </authorList>
    </citation>
    <scope>NUCLEOTIDE SEQUENCE</scope>
    <source>
        <strain evidence="1">MSR-1</strain>
    </source>
</reference>
<evidence type="ECO:0008006" key="2">
    <source>
        <dbReference type="Google" id="ProtNLM"/>
    </source>
</evidence>
<gene>
    <name evidence="1" type="ORF">MGR_3851</name>
</gene>
<dbReference type="AlphaFoldDB" id="A4U4H6"/>
<protein>
    <recommendedName>
        <fullName evidence="2">Phosphonate metabolism protein</fullName>
    </recommendedName>
</protein>